<comment type="caution">
    <text evidence="7">The sequence shown here is derived from an EMBL/GenBank/DDBJ whole genome shotgun (WGS) entry which is preliminary data.</text>
</comment>
<accession>A0A7K5JQN9</accession>
<evidence type="ECO:0000256" key="4">
    <source>
        <dbReference type="ARBA" id="ARBA00023136"/>
    </source>
</evidence>
<dbReference type="InterPro" id="IPR006603">
    <property type="entry name" value="PQ-loop_rpt"/>
</dbReference>
<comment type="similarity">
    <text evidence="5">Belongs to the laat-1 family.</text>
</comment>
<feature type="transmembrane region" description="Helical" evidence="6">
    <location>
        <begin position="51"/>
        <end position="71"/>
    </location>
</feature>
<dbReference type="Proteomes" id="UP000525714">
    <property type="component" value="Unassembled WGS sequence"/>
</dbReference>
<name>A0A7K5JQN9_9TYRA</name>
<keyword evidence="2 6" id="KW-0812">Transmembrane</keyword>
<evidence type="ECO:0000256" key="2">
    <source>
        <dbReference type="ARBA" id="ARBA00022692"/>
    </source>
</evidence>
<feature type="non-terminal residue" evidence="7">
    <location>
        <position position="1"/>
    </location>
</feature>
<dbReference type="AlphaFoldDB" id="A0A7K5JQN9"/>
<evidence type="ECO:0000313" key="8">
    <source>
        <dbReference type="Proteomes" id="UP000525714"/>
    </source>
</evidence>
<feature type="non-terminal residue" evidence="7">
    <location>
        <position position="178"/>
    </location>
</feature>
<evidence type="ECO:0000256" key="5">
    <source>
        <dbReference type="ARBA" id="ARBA00038039"/>
    </source>
</evidence>
<dbReference type="InterPro" id="IPR051415">
    <property type="entry name" value="LAAT-1"/>
</dbReference>
<dbReference type="Gene3D" id="1.20.1280.290">
    <property type="match status" value="1"/>
</dbReference>
<gene>
    <name evidence="7" type="primary">Pqlc2_0</name>
    <name evidence="7" type="ORF">MIOMAC_R10764</name>
</gene>
<dbReference type="PANTHER" id="PTHR16201:SF42">
    <property type="entry name" value="SOLUTE CARRIER FAMILY 66 MEMBER 1 LIKE"/>
    <property type="match status" value="1"/>
</dbReference>
<feature type="transmembrane region" description="Helical" evidence="6">
    <location>
        <begin position="92"/>
        <end position="112"/>
    </location>
</feature>
<evidence type="ECO:0000256" key="1">
    <source>
        <dbReference type="ARBA" id="ARBA00004141"/>
    </source>
</evidence>
<evidence type="ECO:0000256" key="6">
    <source>
        <dbReference type="SAM" id="Phobius"/>
    </source>
</evidence>
<dbReference type="GO" id="GO:0005765">
    <property type="term" value="C:lysosomal membrane"/>
    <property type="evidence" value="ECO:0007669"/>
    <property type="project" value="TreeGrafter"/>
</dbReference>
<dbReference type="EMBL" id="VYZC01000055">
    <property type="protein sequence ID" value="NWS96140.1"/>
    <property type="molecule type" value="Genomic_DNA"/>
</dbReference>
<keyword evidence="3 6" id="KW-1133">Transmembrane helix</keyword>
<reference evidence="7 8" key="1">
    <citation type="submission" date="2019-09" db="EMBL/GenBank/DDBJ databases">
        <title>Bird 10,000 Genomes (B10K) Project - Family phase.</title>
        <authorList>
            <person name="Zhang G."/>
        </authorList>
    </citation>
    <scope>NUCLEOTIDE SEQUENCE [LARGE SCALE GENOMIC DNA]</scope>
    <source>
        <strain evidence="7">B10K-DU-003-16</strain>
        <tissue evidence="7">Mixed tissue sample</tissue>
    </source>
</reference>
<evidence type="ECO:0000313" key="7">
    <source>
        <dbReference type="EMBL" id="NWS96140.1"/>
    </source>
</evidence>
<comment type="subcellular location">
    <subcellularLocation>
        <location evidence="1">Membrane</location>
        <topology evidence="1">Multi-pass membrane protein</topology>
    </subcellularLocation>
</comment>
<protein>
    <submittedName>
        <fullName evidence="7">LAAT1 protein</fullName>
    </submittedName>
</protein>
<dbReference type="PANTHER" id="PTHR16201">
    <property type="entry name" value="SEVEN TRANSMEMBRANE PROTEIN 1-RELATED"/>
    <property type="match status" value="1"/>
</dbReference>
<proteinExistence type="inferred from homology"/>
<keyword evidence="8" id="KW-1185">Reference proteome</keyword>
<sequence>IPGSHNLRNFCISWVMVCGALCVTVLCQLLLRNQEQNTAIPRNSISSWPSLGVVEVSGFICGHISCVFCLGSRFPQLCRNVSGFGAESTEGISYLLFALAMVGNCTSGLSLVLKMPKTKSSWGLRFVHHLPWLTGSFGVLFVDIFVTLQFILSRQHKENPPALVALEIKPLLVNEDPA</sequence>
<dbReference type="GO" id="GO:0015189">
    <property type="term" value="F:L-lysine transmembrane transporter activity"/>
    <property type="evidence" value="ECO:0007669"/>
    <property type="project" value="TreeGrafter"/>
</dbReference>
<feature type="transmembrane region" description="Helical" evidence="6">
    <location>
        <begin position="132"/>
        <end position="152"/>
    </location>
</feature>
<organism evidence="7 8">
    <name type="scientific">Mionectes macconnelli</name>
    <name type="common">McConnell's flycatcher</name>
    <dbReference type="NCBI Taxonomy" id="254557"/>
    <lineage>
        <taxon>Eukaryota</taxon>
        <taxon>Metazoa</taxon>
        <taxon>Chordata</taxon>
        <taxon>Craniata</taxon>
        <taxon>Vertebrata</taxon>
        <taxon>Euteleostomi</taxon>
        <taxon>Archelosauria</taxon>
        <taxon>Archosauria</taxon>
        <taxon>Dinosauria</taxon>
        <taxon>Saurischia</taxon>
        <taxon>Theropoda</taxon>
        <taxon>Coelurosauria</taxon>
        <taxon>Aves</taxon>
        <taxon>Neognathae</taxon>
        <taxon>Neoaves</taxon>
        <taxon>Telluraves</taxon>
        <taxon>Australaves</taxon>
        <taxon>Passeriformes</taxon>
        <taxon>Tyrannidae</taxon>
        <taxon>Mionectes</taxon>
    </lineage>
</organism>
<keyword evidence="4 6" id="KW-0472">Membrane</keyword>
<evidence type="ECO:0000256" key="3">
    <source>
        <dbReference type="ARBA" id="ARBA00022989"/>
    </source>
</evidence>
<dbReference type="Pfam" id="PF04193">
    <property type="entry name" value="PQ-loop"/>
    <property type="match status" value="1"/>
</dbReference>
<feature type="transmembrane region" description="Helical" evidence="6">
    <location>
        <begin position="12"/>
        <end position="31"/>
    </location>
</feature>